<dbReference type="InterPro" id="IPR052554">
    <property type="entry name" value="2-oxoglutarate_synth_KorC"/>
</dbReference>
<sequence length="181" mass="19473">MKVEVRLSGSGGQGLILAGIILAEGAISSKLNAVQTQSYGPEARGGASKSEVIISDSEINFPKILKPKILLSLTQKSLNEYLKDVDKSGIIVVDSSIEVECREIANIYKFPIIDSSKEVMGSSVAANMVALGVLSQLIDDIDTENIKKSMIKRVPKGTEKLNIAAFEKGIELFNMSIHANH</sequence>
<evidence type="ECO:0000313" key="4">
    <source>
        <dbReference type="Proteomes" id="UP001301012"/>
    </source>
</evidence>
<dbReference type="Gene3D" id="3.40.920.10">
    <property type="entry name" value="Pyruvate-ferredoxin oxidoreductase, PFOR, domain III"/>
    <property type="match status" value="1"/>
</dbReference>
<dbReference type="InterPro" id="IPR019752">
    <property type="entry name" value="Pyrv/ketoisovalerate_OxRed_cat"/>
</dbReference>
<feature type="domain" description="Pyruvate/ketoisovalerate oxidoreductase catalytic" evidence="2">
    <location>
        <begin position="11"/>
        <end position="171"/>
    </location>
</feature>
<dbReference type="PANTHER" id="PTHR42730:SF1">
    <property type="entry name" value="2-OXOGLUTARATE SYNTHASE SUBUNIT KORC"/>
    <property type="match status" value="1"/>
</dbReference>
<protein>
    <submittedName>
        <fullName evidence="3">2-oxoacid:acceptor oxidoreductase family protein</fullName>
    </submittedName>
</protein>
<accession>A0ABT7EDJ0</accession>
<organism evidence="3 4">
    <name type="scientific">Romboutsia sedimentorum</name>
    <dbReference type="NCBI Taxonomy" id="1368474"/>
    <lineage>
        <taxon>Bacteria</taxon>
        <taxon>Bacillati</taxon>
        <taxon>Bacillota</taxon>
        <taxon>Clostridia</taxon>
        <taxon>Peptostreptococcales</taxon>
        <taxon>Peptostreptococcaceae</taxon>
        <taxon>Romboutsia</taxon>
    </lineage>
</organism>
<name>A0ABT7EDJ0_9FIRM</name>
<dbReference type="RefSeq" id="WP_284133863.1">
    <property type="nucleotide sequence ID" value="NZ_JASKYM010000014.1"/>
</dbReference>
<dbReference type="PANTHER" id="PTHR42730">
    <property type="entry name" value="2-OXOGLUTARATE SYNTHASE SUBUNIT KORC"/>
    <property type="match status" value="1"/>
</dbReference>
<keyword evidence="4" id="KW-1185">Reference proteome</keyword>
<dbReference type="InterPro" id="IPR002869">
    <property type="entry name" value="Pyrv_flavodox_OxRed_cen"/>
</dbReference>
<dbReference type="Pfam" id="PF01558">
    <property type="entry name" value="POR"/>
    <property type="match status" value="1"/>
</dbReference>
<evidence type="ECO:0000313" key="3">
    <source>
        <dbReference type="EMBL" id="MDK2564999.1"/>
    </source>
</evidence>
<dbReference type="SUPFAM" id="SSF53323">
    <property type="entry name" value="Pyruvate-ferredoxin oxidoreductase, PFOR, domain III"/>
    <property type="match status" value="1"/>
</dbReference>
<comment type="caution">
    <text evidence="3">The sequence shown here is derived from an EMBL/GenBank/DDBJ whole genome shotgun (WGS) entry which is preliminary data.</text>
</comment>
<evidence type="ECO:0000259" key="2">
    <source>
        <dbReference type="Pfam" id="PF01558"/>
    </source>
</evidence>
<reference evidence="3 4" key="1">
    <citation type="submission" date="2023-05" db="EMBL/GenBank/DDBJ databases">
        <title>Rombocin, a short stable natural nisin variant, displays selective antimicrobial activity against Listeria monocytogenes and employs dual mode of action to kill target bacterial strains.</title>
        <authorList>
            <person name="Wambui J."/>
            <person name="Stephan R."/>
            <person name="Kuipers O.P."/>
        </authorList>
    </citation>
    <scope>NUCLEOTIDE SEQUENCE [LARGE SCALE GENOMIC DNA]</scope>
    <source>
        <strain evidence="3 4">RC002</strain>
    </source>
</reference>
<dbReference type="Proteomes" id="UP001301012">
    <property type="component" value="Unassembled WGS sequence"/>
</dbReference>
<dbReference type="EMBL" id="JASKYM010000014">
    <property type="protein sequence ID" value="MDK2564999.1"/>
    <property type="molecule type" value="Genomic_DNA"/>
</dbReference>
<keyword evidence="1" id="KW-0560">Oxidoreductase</keyword>
<proteinExistence type="predicted"/>
<evidence type="ECO:0000256" key="1">
    <source>
        <dbReference type="ARBA" id="ARBA00023002"/>
    </source>
</evidence>
<gene>
    <name evidence="3" type="ORF">QOZ84_15805</name>
</gene>